<dbReference type="EMBL" id="CAJPEV010001015">
    <property type="protein sequence ID" value="CAG0890152.1"/>
    <property type="molecule type" value="Genomic_DNA"/>
</dbReference>
<keyword evidence="3" id="KW-1185">Reference proteome</keyword>
<gene>
    <name evidence="2" type="ORF">DSTB1V02_LOCUS5875</name>
</gene>
<feature type="transmembrane region" description="Helical" evidence="1">
    <location>
        <begin position="152"/>
        <end position="176"/>
    </location>
</feature>
<accession>A0A7R8XAC9</accession>
<keyword evidence="1" id="KW-0472">Membrane</keyword>
<keyword evidence="1" id="KW-1133">Transmembrane helix</keyword>
<dbReference type="AlphaFoldDB" id="A0A7R8XAC9"/>
<evidence type="ECO:0000313" key="2">
    <source>
        <dbReference type="EMBL" id="CAD7246009.1"/>
    </source>
</evidence>
<organism evidence="2">
    <name type="scientific">Darwinula stevensoni</name>
    <dbReference type="NCBI Taxonomy" id="69355"/>
    <lineage>
        <taxon>Eukaryota</taxon>
        <taxon>Metazoa</taxon>
        <taxon>Ecdysozoa</taxon>
        <taxon>Arthropoda</taxon>
        <taxon>Crustacea</taxon>
        <taxon>Oligostraca</taxon>
        <taxon>Ostracoda</taxon>
        <taxon>Podocopa</taxon>
        <taxon>Podocopida</taxon>
        <taxon>Darwinulocopina</taxon>
        <taxon>Darwinuloidea</taxon>
        <taxon>Darwinulidae</taxon>
        <taxon>Darwinula</taxon>
    </lineage>
</organism>
<dbReference type="Proteomes" id="UP000677054">
    <property type="component" value="Unassembled WGS sequence"/>
</dbReference>
<sequence>MACITEASRPAGLKLFQNMEITSMMVSDVTNMQVRRETDTELKIEGSVQFDRVSYDEIVNAGNEIHEKFQDAVKINWIDILNQLDPILPPELNKTAEIEPIIKPSPETIHCEPDTCPSFANCKASTQGKPPSCQCKTGWVDLSTELPGRACAMILGLVIGISAFMAITFLVAYGLIKYYRKRDRRLVDLA</sequence>
<protein>
    <submittedName>
        <fullName evidence="2">Uncharacterized protein</fullName>
    </submittedName>
</protein>
<proteinExistence type="predicted"/>
<name>A0A7R8XAC9_9CRUS</name>
<reference evidence="2" key="1">
    <citation type="submission" date="2020-11" db="EMBL/GenBank/DDBJ databases">
        <authorList>
            <person name="Tran Van P."/>
        </authorList>
    </citation>
    <scope>NUCLEOTIDE SEQUENCE</scope>
</reference>
<evidence type="ECO:0000313" key="3">
    <source>
        <dbReference type="Proteomes" id="UP000677054"/>
    </source>
</evidence>
<dbReference type="EMBL" id="LR900532">
    <property type="protein sequence ID" value="CAD7246009.1"/>
    <property type="molecule type" value="Genomic_DNA"/>
</dbReference>
<keyword evidence="1" id="KW-0812">Transmembrane</keyword>
<evidence type="ECO:0000256" key="1">
    <source>
        <dbReference type="SAM" id="Phobius"/>
    </source>
</evidence>